<protein>
    <submittedName>
        <fullName evidence="2">Uncharacterized protein</fullName>
    </submittedName>
</protein>
<reference evidence="2 3" key="2">
    <citation type="journal article" date="2019" name="G3 (Bethesda)">
        <title>Hybrid Assembly of the Genome of the Entomopathogenic Nematode Steinernema carpocapsae Identifies the X-Chromosome.</title>
        <authorList>
            <person name="Serra L."/>
            <person name="Macchietto M."/>
            <person name="Macias-Munoz A."/>
            <person name="McGill C.J."/>
            <person name="Rodriguez I.M."/>
            <person name="Rodriguez B."/>
            <person name="Murad R."/>
            <person name="Mortazavi A."/>
        </authorList>
    </citation>
    <scope>NUCLEOTIDE SEQUENCE [LARGE SCALE GENOMIC DNA]</scope>
    <source>
        <strain evidence="2 3">ALL</strain>
    </source>
</reference>
<evidence type="ECO:0000313" key="2">
    <source>
        <dbReference type="EMBL" id="TKR69891.1"/>
    </source>
</evidence>
<accession>A0A4U5MKG8</accession>
<feature type="transmembrane region" description="Helical" evidence="1">
    <location>
        <begin position="7"/>
        <end position="29"/>
    </location>
</feature>
<dbReference type="EMBL" id="AZBU02000007">
    <property type="protein sequence ID" value="TKR69891.1"/>
    <property type="molecule type" value="Genomic_DNA"/>
</dbReference>
<evidence type="ECO:0000256" key="1">
    <source>
        <dbReference type="SAM" id="Phobius"/>
    </source>
</evidence>
<keyword evidence="1" id="KW-0472">Membrane</keyword>
<sequence length="254" mass="28883">MHPAIKPALILVKVFGFVLAMSFVLIFIFDLNHCERSSEDHPMRAHEATLSKYALEYPDIYGQPNDSSYKILTVICVGLYLVACCSMLPWLCIRNRRIHGNVAKNATIKRLIIIGSVIFISVLLILLFGFIVNQGAFSLFWGYTLAKSFFCMNTKNVPEMLKTEIVVQDVGSDTKYICHATTHELHNFVFFGLYWFLVATVVYRTHELLSAIAFMKGVKFETSYKMLKFSFGNPTAKVEEPHEVVTDNDMVETV</sequence>
<evidence type="ECO:0000313" key="3">
    <source>
        <dbReference type="Proteomes" id="UP000298663"/>
    </source>
</evidence>
<gene>
    <name evidence="2" type="ORF">L596_021983</name>
</gene>
<name>A0A4U5MKG8_STECR</name>
<feature type="transmembrane region" description="Helical" evidence="1">
    <location>
        <begin position="111"/>
        <end position="132"/>
    </location>
</feature>
<dbReference type="Proteomes" id="UP000298663">
    <property type="component" value="Unassembled WGS sequence"/>
</dbReference>
<organism evidence="2 3">
    <name type="scientific">Steinernema carpocapsae</name>
    <name type="common">Entomopathogenic nematode</name>
    <dbReference type="NCBI Taxonomy" id="34508"/>
    <lineage>
        <taxon>Eukaryota</taxon>
        <taxon>Metazoa</taxon>
        <taxon>Ecdysozoa</taxon>
        <taxon>Nematoda</taxon>
        <taxon>Chromadorea</taxon>
        <taxon>Rhabditida</taxon>
        <taxon>Tylenchina</taxon>
        <taxon>Panagrolaimomorpha</taxon>
        <taxon>Strongyloidoidea</taxon>
        <taxon>Steinernematidae</taxon>
        <taxon>Steinernema</taxon>
    </lineage>
</organism>
<proteinExistence type="predicted"/>
<dbReference type="AlphaFoldDB" id="A0A4U5MKG8"/>
<keyword evidence="3" id="KW-1185">Reference proteome</keyword>
<feature type="transmembrane region" description="Helical" evidence="1">
    <location>
        <begin position="193"/>
        <end position="215"/>
    </location>
</feature>
<reference evidence="2 3" key="1">
    <citation type="journal article" date="2015" name="Genome Biol.">
        <title>Comparative genomics of Steinernema reveals deeply conserved gene regulatory networks.</title>
        <authorList>
            <person name="Dillman A.R."/>
            <person name="Macchietto M."/>
            <person name="Porter C.F."/>
            <person name="Rogers A."/>
            <person name="Williams B."/>
            <person name="Antoshechkin I."/>
            <person name="Lee M.M."/>
            <person name="Goodwin Z."/>
            <person name="Lu X."/>
            <person name="Lewis E.E."/>
            <person name="Goodrich-Blair H."/>
            <person name="Stock S.P."/>
            <person name="Adams B.J."/>
            <person name="Sternberg P.W."/>
            <person name="Mortazavi A."/>
        </authorList>
    </citation>
    <scope>NUCLEOTIDE SEQUENCE [LARGE SCALE GENOMIC DNA]</scope>
    <source>
        <strain evidence="2 3">ALL</strain>
    </source>
</reference>
<keyword evidence="1" id="KW-0812">Transmembrane</keyword>
<feature type="transmembrane region" description="Helical" evidence="1">
    <location>
        <begin position="71"/>
        <end position="91"/>
    </location>
</feature>
<keyword evidence="1" id="KW-1133">Transmembrane helix</keyword>
<comment type="caution">
    <text evidence="2">The sequence shown here is derived from an EMBL/GenBank/DDBJ whole genome shotgun (WGS) entry which is preliminary data.</text>
</comment>